<evidence type="ECO:0000313" key="3">
    <source>
        <dbReference type="Proteomes" id="UP000271098"/>
    </source>
</evidence>
<dbReference type="EMBL" id="UYRT01094347">
    <property type="protein sequence ID" value="VDN39541.1"/>
    <property type="molecule type" value="Genomic_DNA"/>
</dbReference>
<feature type="region of interest" description="Disordered" evidence="1">
    <location>
        <begin position="1"/>
        <end position="77"/>
    </location>
</feature>
<accession>A0A183EME9</accession>
<evidence type="ECO:0000313" key="2">
    <source>
        <dbReference type="EMBL" id="VDN39541.1"/>
    </source>
</evidence>
<evidence type="ECO:0000256" key="1">
    <source>
        <dbReference type="SAM" id="MobiDB-lite"/>
    </source>
</evidence>
<keyword evidence="3" id="KW-1185">Reference proteome</keyword>
<organism evidence="4">
    <name type="scientific">Gongylonema pulchrum</name>
    <dbReference type="NCBI Taxonomy" id="637853"/>
    <lineage>
        <taxon>Eukaryota</taxon>
        <taxon>Metazoa</taxon>
        <taxon>Ecdysozoa</taxon>
        <taxon>Nematoda</taxon>
        <taxon>Chromadorea</taxon>
        <taxon>Rhabditida</taxon>
        <taxon>Spirurina</taxon>
        <taxon>Spiruromorpha</taxon>
        <taxon>Spiruroidea</taxon>
        <taxon>Gongylonematidae</taxon>
        <taxon>Gongylonema</taxon>
    </lineage>
</organism>
<reference evidence="4" key="1">
    <citation type="submission" date="2016-06" db="UniProtKB">
        <authorList>
            <consortium name="WormBaseParasite"/>
        </authorList>
    </citation>
    <scope>IDENTIFICATION</scope>
</reference>
<dbReference type="AlphaFoldDB" id="A0A183EME9"/>
<proteinExistence type="predicted"/>
<evidence type="ECO:0000313" key="4">
    <source>
        <dbReference type="WBParaSite" id="GPUH_0002216701-mRNA-1"/>
    </source>
</evidence>
<dbReference type="Proteomes" id="UP000271098">
    <property type="component" value="Unassembled WGS sequence"/>
</dbReference>
<feature type="compositionally biased region" description="Basic and acidic residues" evidence="1">
    <location>
        <begin position="62"/>
        <end position="77"/>
    </location>
</feature>
<protein>
    <submittedName>
        <fullName evidence="4">4F5 domain-containing protein</fullName>
    </submittedName>
</protein>
<feature type="compositionally biased region" description="Polar residues" evidence="1">
    <location>
        <begin position="38"/>
        <end position="56"/>
    </location>
</feature>
<name>A0A183EME9_9BILA</name>
<dbReference type="WBParaSite" id="GPUH_0002216701-mRNA-1">
    <property type="protein sequence ID" value="GPUH_0002216701-mRNA-1"/>
    <property type="gene ID" value="GPUH_0002216701"/>
</dbReference>
<gene>
    <name evidence="2" type="ORF">GPUH_LOCUS22140</name>
</gene>
<sequence>MLMKANNEVKDSMHYNKTVAPSRGLSTEEMQRVKKTHGLQNQSANVSLQQSQQENGHMQKLNNDKGPKVDGAEKVPDCRKHFYEQKETGDFGRKHWR</sequence>
<reference evidence="2 3" key="2">
    <citation type="submission" date="2018-11" db="EMBL/GenBank/DDBJ databases">
        <authorList>
            <consortium name="Pathogen Informatics"/>
        </authorList>
    </citation>
    <scope>NUCLEOTIDE SEQUENCE [LARGE SCALE GENOMIC DNA]</scope>
</reference>